<name>A0A1W2DTD6_9RHOB</name>
<keyword evidence="2" id="KW-1185">Reference proteome</keyword>
<proteinExistence type="predicted"/>
<dbReference type="EMBL" id="FWYD01000017">
    <property type="protein sequence ID" value="SMD00316.1"/>
    <property type="molecule type" value="Genomic_DNA"/>
</dbReference>
<reference evidence="1 2" key="1">
    <citation type="submission" date="2017-04" db="EMBL/GenBank/DDBJ databases">
        <authorList>
            <person name="Afonso C.L."/>
            <person name="Miller P.J."/>
            <person name="Scott M.A."/>
            <person name="Spackman E."/>
            <person name="Goraichik I."/>
            <person name="Dimitrov K.M."/>
            <person name="Suarez D.L."/>
            <person name="Swayne D.E."/>
        </authorList>
    </citation>
    <scope>NUCLEOTIDE SEQUENCE [LARGE SCALE GENOMIC DNA]</scope>
    <source>
        <strain evidence="1 2">CGMCC 1.12644</strain>
    </source>
</reference>
<evidence type="ECO:0000313" key="2">
    <source>
        <dbReference type="Proteomes" id="UP000192330"/>
    </source>
</evidence>
<gene>
    <name evidence="1" type="ORF">SAMN06295998_11759</name>
</gene>
<sequence>MRYAFTVGRLRIEPIGFDNHEPTSGNCGGMAA</sequence>
<dbReference type="AlphaFoldDB" id="A0A1W2DTD6"/>
<evidence type="ECO:0000313" key="1">
    <source>
        <dbReference type="EMBL" id="SMD00316.1"/>
    </source>
</evidence>
<dbReference type="Proteomes" id="UP000192330">
    <property type="component" value="Unassembled WGS sequence"/>
</dbReference>
<protein>
    <submittedName>
        <fullName evidence="1">Uncharacterized protein</fullName>
    </submittedName>
</protein>
<dbReference type="STRING" id="1387277.SAMN06295998_11759"/>
<organism evidence="1 2">
    <name type="scientific">Primorskyibacter flagellatus</name>
    <dbReference type="NCBI Taxonomy" id="1387277"/>
    <lineage>
        <taxon>Bacteria</taxon>
        <taxon>Pseudomonadati</taxon>
        <taxon>Pseudomonadota</taxon>
        <taxon>Alphaproteobacteria</taxon>
        <taxon>Rhodobacterales</taxon>
        <taxon>Roseobacteraceae</taxon>
        <taxon>Primorskyibacter</taxon>
    </lineage>
</organism>
<accession>A0A1W2DTD6</accession>